<feature type="transmembrane region" description="Helical" evidence="1">
    <location>
        <begin position="75"/>
        <end position="99"/>
    </location>
</feature>
<dbReference type="GO" id="GO:0042910">
    <property type="term" value="F:xenobiotic transmembrane transporter activity"/>
    <property type="evidence" value="ECO:0007669"/>
    <property type="project" value="TreeGrafter"/>
</dbReference>
<dbReference type="Proteomes" id="UP000247792">
    <property type="component" value="Unassembled WGS sequence"/>
</dbReference>
<dbReference type="Pfam" id="PF00873">
    <property type="entry name" value="ACR_tran"/>
    <property type="match status" value="1"/>
</dbReference>
<gene>
    <name evidence="2" type="ORF">DFR42_101648</name>
</gene>
<accession>A0A318JIL5</accession>
<feature type="transmembrane region" description="Helical" evidence="1">
    <location>
        <begin position="49"/>
        <end position="69"/>
    </location>
</feature>
<feature type="transmembrane region" description="Helical" evidence="1">
    <location>
        <begin position="160"/>
        <end position="186"/>
    </location>
</feature>
<feature type="transmembrane region" description="Helical" evidence="1">
    <location>
        <begin position="133"/>
        <end position="154"/>
    </location>
</feature>
<dbReference type="PANTHER" id="PTHR32063">
    <property type="match status" value="1"/>
</dbReference>
<evidence type="ECO:0000313" key="2">
    <source>
        <dbReference type="EMBL" id="PXX47072.1"/>
    </source>
</evidence>
<organism evidence="2 3">
    <name type="scientific">Undibacterium pigrum</name>
    <dbReference type="NCBI Taxonomy" id="401470"/>
    <lineage>
        <taxon>Bacteria</taxon>
        <taxon>Pseudomonadati</taxon>
        <taxon>Pseudomonadota</taxon>
        <taxon>Betaproteobacteria</taxon>
        <taxon>Burkholderiales</taxon>
        <taxon>Oxalobacteraceae</taxon>
        <taxon>Undibacterium</taxon>
    </lineage>
</organism>
<protein>
    <submittedName>
        <fullName evidence="2">AcrB/AcrD/AcrF family protein</fullName>
    </submittedName>
</protein>
<dbReference type="GO" id="GO:0005886">
    <property type="term" value="C:plasma membrane"/>
    <property type="evidence" value="ECO:0007669"/>
    <property type="project" value="TreeGrafter"/>
</dbReference>
<keyword evidence="1" id="KW-1133">Transmembrane helix</keyword>
<feature type="transmembrane region" description="Helical" evidence="1">
    <location>
        <begin position="25"/>
        <end position="42"/>
    </location>
</feature>
<comment type="caution">
    <text evidence="2">The sequence shown here is derived from an EMBL/GenBank/DDBJ whole genome shotgun (WGS) entry which is preliminary data.</text>
</comment>
<reference evidence="2 3" key="1">
    <citation type="submission" date="2018-05" db="EMBL/GenBank/DDBJ databases">
        <title>Genomic Encyclopedia of Type Strains, Phase IV (KMG-IV): sequencing the most valuable type-strain genomes for metagenomic binning, comparative biology and taxonomic classification.</title>
        <authorList>
            <person name="Goeker M."/>
        </authorList>
    </citation>
    <scope>NUCLEOTIDE SEQUENCE [LARGE SCALE GENOMIC DNA]</scope>
    <source>
        <strain evidence="2 3">DSM 19792</strain>
    </source>
</reference>
<dbReference type="EMBL" id="QJKB01000001">
    <property type="protein sequence ID" value="PXX47072.1"/>
    <property type="molecule type" value="Genomic_DNA"/>
</dbReference>
<dbReference type="SUPFAM" id="SSF82866">
    <property type="entry name" value="Multidrug efflux transporter AcrB transmembrane domain"/>
    <property type="match status" value="1"/>
</dbReference>
<dbReference type="Gene3D" id="1.20.1640.10">
    <property type="entry name" value="Multidrug efflux transporter AcrB transmembrane domain"/>
    <property type="match status" value="1"/>
</dbReference>
<evidence type="ECO:0000256" key="1">
    <source>
        <dbReference type="SAM" id="Phobius"/>
    </source>
</evidence>
<keyword evidence="1" id="KW-0472">Membrane</keyword>
<dbReference type="InterPro" id="IPR001036">
    <property type="entry name" value="Acrflvin-R"/>
</dbReference>
<evidence type="ECO:0000313" key="3">
    <source>
        <dbReference type="Proteomes" id="UP000247792"/>
    </source>
</evidence>
<sequence>MPAAYSVTWSGQFEYLERATEKLKIVVPATLLIIFVLLYLIFKRFDEAALIMATLPFALAGGIWLLWALGHNLSVASGVGFIALAGVSAEFGVIMLLYLKQSWESRVRAGNDTQEDLLDAIREAAVMRVRPKAMTVAVIIAGLVPIMFGTGTGSEVMQRIAAPMVGGMITAPLLSMFVVPAVYLLLRRQRDKST</sequence>
<keyword evidence="1" id="KW-0812">Transmembrane</keyword>
<keyword evidence="3" id="KW-1185">Reference proteome</keyword>
<dbReference type="AlphaFoldDB" id="A0A318JIL5"/>
<proteinExistence type="predicted"/>
<dbReference type="PANTHER" id="PTHR32063:SF19">
    <property type="entry name" value="CATION EFFLUX SYSTEM PROTEIN CUSA"/>
    <property type="match status" value="1"/>
</dbReference>
<name>A0A318JIL5_9BURK</name>